<gene>
    <name evidence="1" type="ORF">SAMN04488004_107184</name>
</gene>
<keyword evidence="2" id="KW-1185">Reference proteome</keyword>
<dbReference type="EMBL" id="FOTF01000007">
    <property type="protein sequence ID" value="SFL09147.1"/>
    <property type="molecule type" value="Genomic_DNA"/>
</dbReference>
<evidence type="ECO:0000313" key="2">
    <source>
        <dbReference type="Proteomes" id="UP000199550"/>
    </source>
</evidence>
<protein>
    <submittedName>
        <fullName evidence="1">Uncharacterized protein</fullName>
    </submittedName>
</protein>
<dbReference type="OrthoDB" id="7725299at2"/>
<organism evidence="1 2">
    <name type="scientific">Loktanella salsilacus</name>
    <dbReference type="NCBI Taxonomy" id="195913"/>
    <lineage>
        <taxon>Bacteria</taxon>
        <taxon>Pseudomonadati</taxon>
        <taxon>Pseudomonadota</taxon>
        <taxon>Alphaproteobacteria</taxon>
        <taxon>Rhodobacterales</taxon>
        <taxon>Roseobacteraceae</taxon>
        <taxon>Loktanella</taxon>
    </lineage>
</organism>
<proteinExistence type="predicted"/>
<dbReference type="Proteomes" id="UP000199550">
    <property type="component" value="Unassembled WGS sequence"/>
</dbReference>
<sequence length="177" mass="18862">MASSKNVVELVAVSRANAQAAQDTIGEILRTAGGADVTGDQAEALRAATVALELEAIDIYTAFEARMQHHFKRGPFSRKLQALLIESGKADLADRIYQYYLAVNVLKHGKGDSYRALVKDPSPLVVLRPAPDAALSEVEAEAEGADRPAGLVDVTDPGFFAGLTDAILQAAAFLKKR</sequence>
<evidence type="ECO:0000313" key="1">
    <source>
        <dbReference type="EMBL" id="SFL09147.1"/>
    </source>
</evidence>
<reference evidence="1 2" key="1">
    <citation type="submission" date="2016-10" db="EMBL/GenBank/DDBJ databases">
        <authorList>
            <person name="de Groot N.N."/>
        </authorList>
    </citation>
    <scope>NUCLEOTIDE SEQUENCE [LARGE SCALE GENOMIC DNA]</scope>
    <source>
        <strain evidence="1 2">DSM 16199</strain>
    </source>
</reference>
<dbReference type="AlphaFoldDB" id="A0A1I4EX88"/>
<accession>A0A1I4EX88</accession>
<name>A0A1I4EX88_9RHOB</name>